<dbReference type="EMBL" id="BLKM01000333">
    <property type="protein sequence ID" value="GFG31827.1"/>
    <property type="molecule type" value="Genomic_DNA"/>
</dbReference>
<dbReference type="GO" id="GO:0008236">
    <property type="term" value="F:serine-type peptidase activity"/>
    <property type="evidence" value="ECO:0007669"/>
    <property type="project" value="InterPro"/>
</dbReference>
<keyword evidence="4" id="KW-1133">Transmembrane helix</keyword>
<dbReference type="Proteomes" id="UP000502823">
    <property type="component" value="Unassembled WGS sequence"/>
</dbReference>
<dbReference type="Gene3D" id="3.40.50.1820">
    <property type="entry name" value="alpha/beta hydrolase"/>
    <property type="match status" value="1"/>
</dbReference>
<feature type="domain" description="Dipeptidylpeptidase IV N-terminal" evidence="6">
    <location>
        <begin position="129"/>
        <end position="503"/>
    </location>
</feature>
<dbReference type="FunCoup" id="A0A6L2PPE1">
    <property type="interactions" value="83"/>
</dbReference>
<keyword evidence="8" id="KW-1185">Reference proteome</keyword>
<keyword evidence="4" id="KW-0812">Transmembrane</keyword>
<dbReference type="SUPFAM" id="SSF82171">
    <property type="entry name" value="DPP6 N-terminal domain-like"/>
    <property type="match status" value="1"/>
</dbReference>
<evidence type="ECO:0000256" key="1">
    <source>
        <dbReference type="ARBA" id="ARBA00010036"/>
    </source>
</evidence>
<feature type="non-terminal residue" evidence="7">
    <location>
        <position position="1"/>
    </location>
</feature>
<evidence type="ECO:0000259" key="5">
    <source>
        <dbReference type="Pfam" id="PF00326"/>
    </source>
</evidence>
<organism evidence="7 8">
    <name type="scientific">Coptotermes formosanus</name>
    <name type="common">Formosan subterranean termite</name>
    <dbReference type="NCBI Taxonomy" id="36987"/>
    <lineage>
        <taxon>Eukaryota</taxon>
        <taxon>Metazoa</taxon>
        <taxon>Ecdysozoa</taxon>
        <taxon>Arthropoda</taxon>
        <taxon>Hexapoda</taxon>
        <taxon>Insecta</taxon>
        <taxon>Pterygota</taxon>
        <taxon>Neoptera</taxon>
        <taxon>Polyneoptera</taxon>
        <taxon>Dictyoptera</taxon>
        <taxon>Blattodea</taxon>
        <taxon>Blattoidea</taxon>
        <taxon>Termitoidae</taxon>
        <taxon>Rhinotermitidae</taxon>
        <taxon>Coptotermes</taxon>
    </lineage>
</organism>
<dbReference type="OrthoDB" id="16520at2759"/>
<dbReference type="PANTHER" id="PTHR11731">
    <property type="entry name" value="PROTEASE FAMILY S9B,C DIPEPTIDYL-PEPTIDASE IV-RELATED"/>
    <property type="match status" value="1"/>
</dbReference>
<evidence type="ECO:0000313" key="7">
    <source>
        <dbReference type="EMBL" id="GFG31827.1"/>
    </source>
</evidence>
<evidence type="ECO:0000256" key="3">
    <source>
        <dbReference type="ARBA" id="ARBA00072929"/>
    </source>
</evidence>
<dbReference type="InterPro" id="IPR001375">
    <property type="entry name" value="Peptidase_S9_cat"/>
</dbReference>
<evidence type="ECO:0000256" key="2">
    <source>
        <dbReference type="ARBA" id="ARBA00023180"/>
    </source>
</evidence>
<feature type="domain" description="Peptidase S9 prolyl oligopeptidase catalytic" evidence="5">
    <location>
        <begin position="587"/>
        <end position="791"/>
    </location>
</feature>
<evidence type="ECO:0000313" key="8">
    <source>
        <dbReference type="Proteomes" id="UP000502823"/>
    </source>
</evidence>
<dbReference type="InParanoid" id="A0A6L2PPE1"/>
<dbReference type="PANTHER" id="PTHR11731:SF192">
    <property type="entry name" value="IP17501P"/>
    <property type="match status" value="1"/>
</dbReference>
<evidence type="ECO:0000259" key="6">
    <source>
        <dbReference type="Pfam" id="PF00930"/>
    </source>
</evidence>
<dbReference type="FunFam" id="3.40.50.1820:FF:000003">
    <property type="entry name" value="Dipeptidyl peptidase 4"/>
    <property type="match status" value="1"/>
</dbReference>
<dbReference type="SUPFAM" id="SSF53474">
    <property type="entry name" value="alpha/beta-Hydrolases"/>
    <property type="match status" value="1"/>
</dbReference>
<gene>
    <name evidence="7" type="ORF">Cfor_10250</name>
</gene>
<name>A0A6L2PPE1_COPFO</name>
<comment type="caution">
    <text evidence="7">The sequence shown here is derived from an EMBL/GenBank/DDBJ whole genome shotgun (WGS) entry which is preliminary data.</text>
</comment>
<reference evidence="8" key="1">
    <citation type="submission" date="2020-01" db="EMBL/GenBank/DDBJ databases">
        <title>Draft genome sequence of the Termite Coptotermes fromosanus.</title>
        <authorList>
            <person name="Itakura S."/>
            <person name="Yosikawa Y."/>
            <person name="Umezawa K."/>
        </authorList>
    </citation>
    <scope>NUCLEOTIDE SEQUENCE [LARGE SCALE GENOMIC DNA]</scope>
</reference>
<keyword evidence="4" id="KW-0472">Membrane</keyword>
<dbReference type="GO" id="GO:0006508">
    <property type="term" value="P:proteolysis"/>
    <property type="evidence" value="ECO:0007669"/>
    <property type="project" value="InterPro"/>
</dbReference>
<keyword evidence="2" id="KW-0325">Glycoprotein</keyword>
<sequence>FVYVQELVSKAKHHNWRNVAAFVAIGIVVLVLIIVGIVFLAGGSANDKRAEAITSGRTLHVRSSIALEDVVEGKFSPKGFNGTWISDTEFFYRNERGDTLIFDVTTNSSEVILPAEFLIPDSPFDFELSADRKYLVVAHGYRKIFRHSFLAKYEIIDLETRHSIPLENSEVGPERRVHQLVVWAPEGNGFAYVHRNNIYYRPTAADVAEIQLTRSGIPGVIYHGIPDWVYEEEVFSSNTALWFSPDSRKLAYATFDDNRTRIMSIPFYGLPGSPEYQYTHAPGTPNPSAGLSVVDLEEAMNGNPSTIELQPPQDLLQGEPILSAVTWATENNVAAVWMNRVQNIAKIVSCNARTSLCLELLSQRETSGWVDLFIPPLFSADGTKMVLILPHDQGPRDGAYRHVSVVHQSRNVALTSGKFTVTEILSWDRARNLIYYLATEETNPATLHLYSVSDNLETAPNKPRCISCGVRTVVDDKQCLYVRSSFSRNSSYYTLTCLGPWIPEIAVFNKDHVPVIVLELNNEIRQLLRGATLPTTKRMEVPVPGGFKAQVQLWEPPDIDTSGKTKYPLLINVYGGPDSYRITKQFTVDWSTYLTVNKSIIYAVIDGRGSGLKGNNMLFAIYRHLGSPEIDDQVNVTRFLQKNLKYIDSQRTAIWGWSYGGYATGMALAKDKQNVFKCGISVAPVSDWLYYDTIYTERYMGLPSSRDNLEGYENSALTRIAPKICNKQYLLVHGTLDDNVHYQQSMMLAKALEHNDVLFQQMSYPDEEHGLTGVRPHLYHTLGNFIDNCFNLQEQTV</sequence>
<dbReference type="Pfam" id="PF00930">
    <property type="entry name" value="DPPIV_N"/>
    <property type="match status" value="1"/>
</dbReference>
<protein>
    <recommendedName>
        <fullName evidence="3">Venom dipeptidyl peptidase 4</fullName>
    </recommendedName>
</protein>
<dbReference type="AlphaFoldDB" id="A0A6L2PPE1"/>
<dbReference type="InterPro" id="IPR050278">
    <property type="entry name" value="Serine_Prot_S9B/DPPIV"/>
</dbReference>
<dbReference type="Gene3D" id="2.140.10.30">
    <property type="entry name" value="Dipeptidylpeptidase IV, N-terminal domain"/>
    <property type="match status" value="1"/>
</dbReference>
<feature type="transmembrane region" description="Helical" evidence="4">
    <location>
        <begin position="19"/>
        <end position="41"/>
    </location>
</feature>
<proteinExistence type="inferred from homology"/>
<dbReference type="GO" id="GO:0008239">
    <property type="term" value="F:dipeptidyl-peptidase activity"/>
    <property type="evidence" value="ECO:0007669"/>
    <property type="project" value="TreeGrafter"/>
</dbReference>
<evidence type="ECO:0000256" key="4">
    <source>
        <dbReference type="SAM" id="Phobius"/>
    </source>
</evidence>
<dbReference type="InterPro" id="IPR029058">
    <property type="entry name" value="AB_hydrolase_fold"/>
</dbReference>
<dbReference type="InterPro" id="IPR002469">
    <property type="entry name" value="Peptidase_S9B_N"/>
</dbReference>
<comment type="similarity">
    <text evidence="1">Belongs to the peptidase S9B family. DPPIV subfamily.</text>
</comment>
<dbReference type="GO" id="GO:0005886">
    <property type="term" value="C:plasma membrane"/>
    <property type="evidence" value="ECO:0007669"/>
    <property type="project" value="TreeGrafter"/>
</dbReference>
<accession>A0A6L2PPE1</accession>
<dbReference type="Pfam" id="PF00326">
    <property type="entry name" value="Peptidase_S9"/>
    <property type="match status" value="1"/>
</dbReference>